<dbReference type="AlphaFoldDB" id="A0A345UP17"/>
<keyword evidence="1 4" id="KW-0349">Heme</keyword>
<feature type="domain" description="Cytochrome c" evidence="5">
    <location>
        <begin position="89"/>
        <end position="175"/>
    </location>
</feature>
<evidence type="ECO:0000256" key="3">
    <source>
        <dbReference type="ARBA" id="ARBA00023004"/>
    </source>
</evidence>
<organism evidence="6 7">
    <name type="scientific">Cyclonatronum proteinivorum</name>
    <dbReference type="NCBI Taxonomy" id="1457365"/>
    <lineage>
        <taxon>Bacteria</taxon>
        <taxon>Pseudomonadati</taxon>
        <taxon>Balneolota</taxon>
        <taxon>Balneolia</taxon>
        <taxon>Balneolales</taxon>
        <taxon>Cyclonatronaceae</taxon>
        <taxon>Cyclonatronum</taxon>
    </lineage>
</organism>
<evidence type="ECO:0000259" key="5">
    <source>
        <dbReference type="PROSITE" id="PS51007"/>
    </source>
</evidence>
<dbReference type="GO" id="GO:0009055">
    <property type="term" value="F:electron transfer activity"/>
    <property type="evidence" value="ECO:0007669"/>
    <property type="project" value="InterPro"/>
</dbReference>
<dbReference type="Pfam" id="PF13442">
    <property type="entry name" value="Cytochrome_CBB3"/>
    <property type="match status" value="1"/>
</dbReference>
<evidence type="ECO:0000313" key="6">
    <source>
        <dbReference type="EMBL" id="AXJ02219.1"/>
    </source>
</evidence>
<dbReference type="SUPFAM" id="SSF46626">
    <property type="entry name" value="Cytochrome c"/>
    <property type="match status" value="1"/>
</dbReference>
<keyword evidence="2 4" id="KW-0479">Metal-binding</keyword>
<proteinExistence type="predicted"/>
<dbReference type="InterPro" id="IPR036909">
    <property type="entry name" value="Cyt_c-like_dom_sf"/>
</dbReference>
<dbReference type="InterPro" id="IPR009056">
    <property type="entry name" value="Cyt_c-like_dom"/>
</dbReference>
<dbReference type="PROSITE" id="PS51007">
    <property type="entry name" value="CYTC"/>
    <property type="match status" value="1"/>
</dbReference>
<evidence type="ECO:0000256" key="2">
    <source>
        <dbReference type="ARBA" id="ARBA00022723"/>
    </source>
</evidence>
<sequence length="208" mass="23190">MLFIAVLVLASCQGMPSEKTQIQPQQNMYWQQKFKAFEPNDFFEDRRAMRVPVEGTIARGHLRQDLAMYQGVNADGSQVDFIPVEITRELLNRGRAQYEITCSPCHGISGLGNGLVIERGYVPPPSFHEDRLLEMVDGGIYSAIYNGAGSMPTFRRIVPRAEDRWAIVAYIRALQISQAATEEEVNSIGLTAGDFGLYDPTSDLATQN</sequence>
<dbReference type="PANTHER" id="PTHR40394:SF2">
    <property type="entry name" value="QUINOL:CYTOCHROME C OXIDOREDUCTASE MEMBRANE PROTEIN"/>
    <property type="match status" value="1"/>
</dbReference>
<gene>
    <name evidence="6" type="ORF">CYPRO_2982</name>
</gene>
<dbReference type="GO" id="GO:0046872">
    <property type="term" value="F:metal ion binding"/>
    <property type="evidence" value="ECO:0007669"/>
    <property type="project" value="UniProtKB-KW"/>
</dbReference>
<keyword evidence="7" id="KW-1185">Reference proteome</keyword>
<dbReference type="PANTHER" id="PTHR40394">
    <property type="entry name" value="LIPOPROTEIN-RELATED"/>
    <property type="match status" value="1"/>
</dbReference>
<dbReference type="Proteomes" id="UP000254808">
    <property type="component" value="Chromosome"/>
</dbReference>
<dbReference type="GO" id="GO:0020037">
    <property type="term" value="F:heme binding"/>
    <property type="evidence" value="ECO:0007669"/>
    <property type="project" value="InterPro"/>
</dbReference>
<name>A0A345UP17_9BACT</name>
<dbReference type="KEGG" id="cprv:CYPRO_2982"/>
<dbReference type="EMBL" id="CP027806">
    <property type="protein sequence ID" value="AXJ02219.1"/>
    <property type="molecule type" value="Genomic_DNA"/>
</dbReference>
<dbReference type="Gene3D" id="1.10.760.10">
    <property type="entry name" value="Cytochrome c-like domain"/>
    <property type="match status" value="1"/>
</dbReference>
<reference evidence="6 7" key="1">
    <citation type="submission" date="2018-03" db="EMBL/GenBank/DDBJ databases">
        <title>Phenotypic and genomic properties of Cyclonatronum proteinivorum gen. nov., sp. nov., a haloalkaliphilic bacteroidete from soda lakes possessing Na+-translocating rhodopsin.</title>
        <authorList>
            <person name="Toshchakov S.V."/>
            <person name="Korzhenkov A."/>
            <person name="Samarov N.I."/>
            <person name="Kublanov I.V."/>
            <person name="Muntyan M.S."/>
            <person name="Sorokin D.Y."/>
        </authorList>
    </citation>
    <scope>NUCLEOTIDE SEQUENCE [LARGE SCALE GENOMIC DNA]</scope>
    <source>
        <strain evidence="6 7">Omega</strain>
    </source>
</reference>
<protein>
    <submittedName>
        <fullName evidence="6">Quinol:cytochrome c oxidoreductase monoheme cytochrome subunit</fullName>
    </submittedName>
</protein>
<evidence type="ECO:0000256" key="1">
    <source>
        <dbReference type="ARBA" id="ARBA00022617"/>
    </source>
</evidence>
<keyword evidence="3 4" id="KW-0408">Iron</keyword>
<evidence type="ECO:0000313" key="7">
    <source>
        <dbReference type="Proteomes" id="UP000254808"/>
    </source>
</evidence>
<evidence type="ECO:0000256" key="4">
    <source>
        <dbReference type="PROSITE-ProRule" id="PRU00433"/>
    </source>
</evidence>
<accession>A0A345UP17</accession>